<accession>A0A182ZZI7</accession>
<comment type="caution">
    <text evidence="2">Lacks conserved residue(s) required for the propagation of feature annotation.</text>
</comment>
<dbReference type="PROSITE" id="PS01180">
    <property type="entry name" value="CUB"/>
    <property type="match status" value="1"/>
</dbReference>
<evidence type="ECO:0000313" key="5">
    <source>
        <dbReference type="Proteomes" id="UP000272942"/>
    </source>
</evidence>
<protein>
    <submittedName>
        <fullName evidence="6">CUB domain-containing protein</fullName>
    </submittedName>
</protein>
<evidence type="ECO:0000259" key="3">
    <source>
        <dbReference type="PROSITE" id="PS01180"/>
    </source>
</evidence>
<evidence type="ECO:0000256" key="2">
    <source>
        <dbReference type="PROSITE-ProRule" id="PRU00059"/>
    </source>
</evidence>
<reference evidence="4 5" key="2">
    <citation type="submission" date="2018-11" db="EMBL/GenBank/DDBJ databases">
        <authorList>
            <consortium name="Pathogen Informatics"/>
        </authorList>
    </citation>
    <scope>NUCLEOTIDE SEQUENCE [LARGE SCALE GENOMIC DNA]</scope>
    <source>
        <strain evidence="4 5">Egypt</strain>
    </source>
</reference>
<dbReference type="Gene3D" id="2.60.120.290">
    <property type="entry name" value="Spermadhesin, CUB domain"/>
    <property type="match status" value="1"/>
</dbReference>
<dbReference type="AlphaFoldDB" id="A0A182ZZI7"/>
<feature type="domain" description="CUB" evidence="3">
    <location>
        <begin position="47"/>
        <end position="163"/>
    </location>
</feature>
<dbReference type="InterPro" id="IPR035914">
    <property type="entry name" value="Sperma_CUB_dom_sf"/>
</dbReference>
<dbReference type="Proteomes" id="UP000272942">
    <property type="component" value="Unassembled WGS sequence"/>
</dbReference>
<dbReference type="InterPro" id="IPR000859">
    <property type="entry name" value="CUB_dom"/>
</dbReference>
<organism evidence="6">
    <name type="scientific">Echinostoma caproni</name>
    <dbReference type="NCBI Taxonomy" id="27848"/>
    <lineage>
        <taxon>Eukaryota</taxon>
        <taxon>Metazoa</taxon>
        <taxon>Spiralia</taxon>
        <taxon>Lophotrochozoa</taxon>
        <taxon>Platyhelminthes</taxon>
        <taxon>Trematoda</taxon>
        <taxon>Digenea</taxon>
        <taxon>Plagiorchiida</taxon>
        <taxon>Echinostomata</taxon>
        <taxon>Echinostomatoidea</taxon>
        <taxon>Echinostomatidae</taxon>
        <taxon>Echinostoma</taxon>
    </lineage>
</organism>
<dbReference type="WBParaSite" id="ECPE_0000012101-mRNA-1">
    <property type="protein sequence ID" value="ECPE_0000012101-mRNA-1"/>
    <property type="gene ID" value="ECPE_0000012101"/>
</dbReference>
<sequence>MASEANVATSKGYVTITRDKPTEDPPGSAKALQKIQLIYKLVDDAQCSEVASAPTETQQYFQILKDSNFVAENAVACRWTLTAIQGKSIRVSLDVNSPIADKQCITVSNAVTEGDPEPQTICGTTGKNIFTSAVGKGVNIEYESPIVDGKPSNTNFKVTYQLVSTAEVNDPRCADAPQPPKSEVQSFPIAKSGTTIPADLRCMWNIESTESKNIRVSLKVITRVAICNDDVELGLRAMSLHVCAPH</sequence>
<evidence type="ECO:0000313" key="6">
    <source>
        <dbReference type="WBParaSite" id="ECPE_0000012101-mRNA-1"/>
    </source>
</evidence>
<name>A0A182ZZI7_9TREM</name>
<evidence type="ECO:0000256" key="1">
    <source>
        <dbReference type="ARBA" id="ARBA00023157"/>
    </source>
</evidence>
<proteinExistence type="predicted"/>
<keyword evidence="1" id="KW-1015">Disulfide bond</keyword>
<keyword evidence="5" id="KW-1185">Reference proteome</keyword>
<gene>
    <name evidence="4" type="ORF">ECPE_LOCUS122</name>
</gene>
<reference evidence="6" key="1">
    <citation type="submission" date="2016-06" db="UniProtKB">
        <authorList>
            <consortium name="WormBaseParasite"/>
        </authorList>
    </citation>
    <scope>IDENTIFICATION</scope>
</reference>
<evidence type="ECO:0000313" key="4">
    <source>
        <dbReference type="EMBL" id="VDP19008.1"/>
    </source>
</evidence>
<dbReference type="EMBL" id="UZAN01000326">
    <property type="protein sequence ID" value="VDP19008.1"/>
    <property type="molecule type" value="Genomic_DNA"/>
</dbReference>